<keyword evidence="2" id="KW-0472">Membrane</keyword>
<keyword evidence="2" id="KW-1133">Transmembrane helix</keyword>
<dbReference type="SUPFAM" id="SSF110221">
    <property type="entry name" value="AbfB domain"/>
    <property type="match status" value="1"/>
</dbReference>
<dbReference type="PANTHER" id="PTHR48010">
    <property type="entry name" value="OS05G0588300 PROTEIN"/>
    <property type="match status" value="1"/>
</dbReference>
<proteinExistence type="predicted"/>
<keyword evidence="5" id="KW-1185">Reference proteome</keyword>
<reference evidence="4 5" key="1">
    <citation type="journal article" date="2023" name="Commun. Biol.">
        <title>Genome analysis of Parmales, the sister group of diatoms, reveals the evolutionary specialization of diatoms from phago-mixotrophs to photoautotrophs.</title>
        <authorList>
            <person name="Ban H."/>
            <person name="Sato S."/>
            <person name="Yoshikawa S."/>
            <person name="Yamada K."/>
            <person name="Nakamura Y."/>
            <person name="Ichinomiya M."/>
            <person name="Sato N."/>
            <person name="Blanc-Mathieu R."/>
            <person name="Endo H."/>
            <person name="Kuwata A."/>
            <person name="Ogata H."/>
        </authorList>
    </citation>
    <scope>NUCLEOTIDE SEQUENCE [LARGE SCALE GENOMIC DNA]</scope>
</reference>
<feature type="non-terminal residue" evidence="4">
    <location>
        <position position="1"/>
    </location>
</feature>
<feature type="transmembrane region" description="Helical" evidence="2">
    <location>
        <begin position="139"/>
        <end position="159"/>
    </location>
</feature>
<feature type="transmembrane region" description="Helical" evidence="2">
    <location>
        <begin position="108"/>
        <end position="127"/>
    </location>
</feature>
<evidence type="ECO:0000256" key="1">
    <source>
        <dbReference type="SAM" id="MobiDB-lite"/>
    </source>
</evidence>
<dbReference type="Pfam" id="PF05270">
    <property type="entry name" value="AbfB"/>
    <property type="match status" value="1"/>
</dbReference>
<accession>A0ABQ6MN38</accession>
<dbReference type="EMBL" id="BRYB01003046">
    <property type="protein sequence ID" value="GMI29566.1"/>
    <property type="molecule type" value="Genomic_DNA"/>
</dbReference>
<keyword evidence="2" id="KW-0812">Transmembrane</keyword>
<dbReference type="InterPro" id="IPR050994">
    <property type="entry name" value="At_inactive_RLKs"/>
</dbReference>
<evidence type="ECO:0000256" key="2">
    <source>
        <dbReference type="SAM" id="Phobius"/>
    </source>
</evidence>
<dbReference type="InterPro" id="IPR032675">
    <property type="entry name" value="LRR_dom_sf"/>
</dbReference>
<feature type="region of interest" description="Disordered" evidence="1">
    <location>
        <begin position="896"/>
        <end position="926"/>
    </location>
</feature>
<evidence type="ECO:0000313" key="5">
    <source>
        <dbReference type="Proteomes" id="UP001165060"/>
    </source>
</evidence>
<dbReference type="PANTHER" id="PTHR48010:SF58">
    <property type="entry name" value="RECEPTOR PROTEIN KINASE-LIKE PROTEIN ZAR1"/>
    <property type="match status" value="1"/>
</dbReference>
<dbReference type="Gene3D" id="2.80.10.50">
    <property type="match status" value="1"/>
</dbReference>
<evidence type="ECO:0000313" key="4">
    <source>
        <dbReference type="EMBL" id="GMI29566.1"/>
    </source>
</evidence>
<gene>
    <name evidence="4" type="ORF">TeGR_g8614</name>
</gene>
<name>A0ABQ6MN38_9STRA</name>
<dbReference type="Proteomes" id="UP001165060">
    <property type="component" value="Unassembled WGS sequence"/>
</dbReference>
<dbReference type="SUPFAM" id="SSF52058">
    <property type="entry name" value="L domain-like"/>
    <property type="match status" value="1"/>
</dbReference>
<feature type="compositionally biased region" description="Basic residues" evidence="1">
    <location>
        <begin position="905"/>
        <end position="926"/>
    </location>
</feature>
<feature type="transmembrane region" description="Helical" evidence="2">
    <location>
        <begin position="165"/>
        <end position="186"/>
    </location>
</feature>
<dbReference type="InterPro" id="IPR036195">
    <property type="entry name" value="AbfB_ABD_sf"/>
</dbReference>
<feature type="transmembrane region" description="Helical" evidence="2">
    <location>
        <begin position="868"/>
        <end position="888"/>
    </location>
</feature>
<evidence type="ECO:0000259" key="3">
    <source>
        <dbReference type="Pfam" id="PF05270"/>
    </source>
</evidence>
<feature type="domain" description="Alpha-L-arabinofuranosidase B arabinose-binding" evidence="3">
    <location>
        <begin position="536"/>
        <end position="596"/>
    </location>
</feature>
<comment type="caution">
    <text evidence="4">The sequence shown here is derived from an EMBL/GenBank/DDBJ whole genome shotgun (WGS) entry which is preliminary data.</text>
</comment>
<feature type="transmembrane region" description="Helical" evidence="2">
    <location>
        <begin position="838"/>
        <end position="856"/>
    </location>
</feature>
<protein>
    <recommendedName>
        <fullName evidence="3">Alpha-L-arabinofuranosidase B arabinose-binding domain-containing protein</fullName>
    </recommendedName>
</protein>
<organism evidence="4 5">
    <name type="scientific">Tetraparma gracilis</name>
    <dbReference type="NCBI Taxonomy" id="2962635"/>
    <lineage>
        <taxon>Eukaryota</taxon>
        <taxon>Sar</taxon>
        <taxon>Stramenopiles</taxon>
        <taxon>Ochrophyta</taxon>
        <taxon>Bolidophyceae</taxon>
        <taxon>Parmales</taxon>
        <taxon>Triparmaceae</taxon>
        <taxon>Tetraparma</taxon>
    </lineage>
</organism>
<dbReference type="InterPro" id="IPR007934">
    <property type="entry name" value="AbfB_ABD"/>
</dbReference>
<dbReference type="Gene3D" id="3.80.10.10">
    <property type="entry name" value="Ribonuclease Inhibitor"/>
    <property type="match status" value="2"/>
</dbReference>
<sequence>PSPLHPPRYEDALNSLMEKAMAQSTHSEFTPLAKVAGFKMLPRPVGASFLQLLNPLTDNCDDIKKDVCMQAAVSAALLAAFEEKWWWWKLLLMLERGFLATAVLTESSVWWAFAISFLGCCGSKFTSPYWEDEEDKADLIARCTTALTVFVACLAEVGVLDGSEIWVALLLNFCAASTLAMLVFALGPRRLFNSAVSLYKLKKRELHLQLADNAVDALSEEDVMAMTEKEFLKKSMKIRSGLMLRFQDSPKGEQFLEWVFKEDRKHDHWGVSEGDREILEKAASAFSKSKVWLYSEGDGSMCGVDLDSAGHVTHVNWQGQGLVSPSGIPDCLFTLDHATKIDLSSNDVYLESKASYKRKQVVAGKFLITDKAEKQALKDIALAFGKSLEDWLYDGSDEHNVSGWRGVTLEDGGVKVVALDWSGEGLKGEVPETISKLTALTSLDLRFNNITVKNHPAINSLRDARPPSNPDIVRIQCHDHPHQYVRGGGERDKQNFLGHFARLDSREWRFQLSRTPGSAAEEDPNSTTRQIDDLIDPAVFLRHHNGKLQQAVDNGRDEFRIASSFKIIPAANGKKWDEGYVSIESVEAPGTFLRHNIKPGMDDDDPRGMLLKFDSLNKGITSTLSNSGGAAQANQIDPKMSSVNAATWRLIREADEVKSNELYVKAATSKLTKHSLQHGWKNGLVNHELQKAFQNIREEASGEIAFRFDNDPEKAIIAACARRLGKTMDWLTQGFGLDVKRWRGVKVDESNRIVAVDWVGENLVGELPLEFTALSKLNFLDLRENAGIEEFISVELGKLQQKLKREHCHFYESRDKRGWLERTFDAYAQSSWKDRSPLQRIATVFFPCFFWLYLLFQLTYGGGELANVSPLVASAITLFVLIVIYALGQRKRWLPGFKPPAVPQRPKKKKKKTNGNKKKKAPNAPK</sequence>